<gene>
    <name evidence="7" type="ORF">UC35_06740</name>
</gene>
<accession>A0A127JZE5</accession>
<evidence type="ECO:0000259" key="6">
    <source>
        <dbReference type="PROSITE" id="PS51841"/>
    </source>
</evidence>
<keyword evidence="4" id="KW-0472">Membrane</keyword>
<evidence type="ECO:0000256" key="5">
    <source>
        <dbReference type="SAM" id="SignalP"/>
    </source>
</evidence>
<keyword evidence="8" id="KW-1185">Reference proteome</keyword>
<dbReference type="Pfam" id="PF06977">
    <property type="entry name" value="SdiA-regulated"/>
    <property type="match status" value="1"/>
</dbReference>
<dbReference type="InterPro" id="IPR014755">
    <property type="entry name" value="Cu-Rt/internalin_Ig-like"/>
</dbReference>
<protein>
    <recommendedName>
        <fullName evidence="6">LTD domain-containing protein</fullName>
    </recommendedName>
</protein>
<dbReference type="Proteomes" id="UP000070433">
    <property type="component" value="Chromosome"/>
</dbReference>
<dbReference type="Pfam" id="PF00932">
    <property type="entry name" value="LTD"/>
    <property type="match status" value="1"/>
</dbReference>
<dbReference type="SUPFAM" id="SSF50956">
    <property type="entry name" value="Thermostable phytase (3-phytase)"/>
    <property type="match status" value="1"/>
</dbReference>
<evidence type="ECO:0000256" key="2">
    <source>
        <dbReference type="ARBA" id="ARBA00022475"/>
    </source>
</evidence>
<dbReference type="AlphaFoldDB" id="A0A127JZE5"/>
<feature type="domain" description="LTD" evidence="6">
    <location>
        <begin position="533"/>
        <end position="660"/>
    </location>
</feature>
<name>A0A127JZE5_9BURK</name>
<keyword evidence="2" id="KW-1003">Cell membrane</keyword>
<dbReference type="OrthoDB" id="9800417at2"/>
<keyword evidence="3 5" id="KW-0732">Signal</keyword>
<dbReference type="InterPro" id="IPR001322">
    <property type="entry name" value="Lamin_tail_dom"/>
</dbReference>
<reference evidence="7 8" key="1">
    <citation type="journal article" date="2014" name="Int. J. Syst. Evol. Microbiol.">
        <title>Ramlibacter solisilvae sp. nov., isolated from forest soil, and emended description of the genus Ramlibacter.</title>
        <authorList>
            <person name="Lee H.J."/>
            <person name="Lee S.H."/>
            <person name="Lee S.S."/>
            <person name="Lee J.S."/>
            <person name="Kim Y."/>
            <person name="Kim S.C."/>
            <person name="Jeon C.O."/>
        </authorList>
    </citation>
    <scope>NUCLEOTIDE SEQUENCE [LARGE SCALE GENOMIC DNA]</scope>
    <source>
        <strain evidence="7 8">5-10</strain>
    </source>
</reference>
<evidence type="ECO:0000256" key="3">
    <source>
        <dbReference type="ARBA" id="ARBA00022729"/>
    </source>
</evidence>
<evidence type="ECO:0000256" key="4">
    <source>
        <dbReference type="ARBA" id="ARBA00023136"/>
    </source>
</evidence>
<dbReference type="InterPro" id="IPR032812">
    <property type="entry name" value="SbsA_Ig"/>
</dbReference>
<comment type="subcellular location">
    <subcellularLocation>
        <location evidence="1">Cell membrane</location>
    </subcellularLocation>
</comment>
<dbReference type="GO" id="GO:0005886">
    <property type="term" value="C:plasma membrane"/>
    <property type="evidence" value="ECO:0007669"/>
    <property type="project" value="UniProtKB-SubCell"/>
</dbReference>
<dbReference type="CDD" id="cd09971">
    <property type="entry name" value="SdiA-regulated"/>
    <property type="match status" value="1"/>
</dbReference>
<dbReference type="InterPro" id="IPR009722">
    <property type="entry name" value="YjiK/CarP"/>
</dbReference>
<evidence type="ECO:0000313" key="7">
    <source>
        <dbReference type="EMBL" id="AMO25299.1"/>
    </source>
</evidence>
<dbReference type="EMBL" id="CP010951">
    <property type="protein sequence ID" value="AMO25299.1"/>
    <property type="molecule type" value="Genomic_DNA"/>
</dbReference>
<dbReference type="SUPFAM" id="SSF74853">
    <property type="entry name" value="Lamin A/C globular tail domain"/>
    <property type="match status" value="1"/>
</dbReference>
<feature type="chain" id="PRO_5007449946" description="LTD domain-containing protein" evidence="5">
    <location>
        <begin position="34"/>
        <end position="735"/>
    </location>
</feature>
<proteinExistence type="predicted"/>
<dbReference type="Pfam" id="PF13205">
    <property type="entry name" value="Big_5"/>
    <property type="match status" value="2"/>
</dbReference>
<feature type="signal peptide" evidence="5">
    <location>
        <begin position="1"/>
        <end position="33"/>
    </location>
</feature>
<dbReference type="PROSITE" id="PS51841">
    <property type="entry name" value="LTD"/>
    <property type="match status" value="1"/>
</dbReference>
<dbReference type="Gene3D" id="2.60.40.1220">
    <property type="match status" value="2"/>
</dbReference>
<dbReference type="Gene3D" id="2.60.40.1260">
    <property type="entry name" value="Lamin Tail domain"/>
    <property type="match status" value="1"/>
</dbReference>
<organism evidence="7 8">
    <name type="scientific">Ramlibacter tataouinensis</name>
    <dbReference type="NCBI Taxonomy" id="94132"/>
    <lineage>
        <taxon>Bacteria</taxon>
        <taxon>Pseudomonadati</taxon>
        <taxon>Pseudomonadota</taxon>
        <taxon>Betaproteobacteria</taxon>
        <taxon>Burkholderiales</taxon>
        <taxon>Comamonadaceae</taxon>
        <taxon>Ramlibacter</taxon>
    </lineage>
</organism>
<sequence>MPSPSKLRPLVAVSLLALLGACGGGDDAPPALAAVPFDTPALAFTAPNQTYDISNYIQTGRYSLPVGSGTNLLAEEASGVTYNKDTDTLFVVGDGGTSIAQVTKQGVLVDSMTLAQDPSKAECCQGTYFYDPEGIAYIGNGKFVLVEERFRQVNEFTYVPNTTLDGSKVRTAKLGTTIGNIGIEGISFDPSTNGYVAVKESGPMGVFHTTIDFATGAASNGSASAENAINLFDPAKIGFTAINDVFALSNIVASSAPDYGHLLILSAPAGKVVKMDRSGNLLGTLDVGSAAQNEGMVMDASGNLYVVSEVGGGAGKPEMLVFAPTASKAAIGLGSNLYLTFNQNVVAGTGSITISNGAGDTRTIAVTDSSQVTISGKTVTINPAIDLQAGSSYSLTYAAGVFKDSLGNTAPAVASTSTFSFTAAGSLDSTPPTLVSTSPVDNATGITSSRILLNFNERVVAGSGNIIISNGTDTRTIAVGDATQVSFSGNTANINPGADLLKGTTYSVTLASGVIRDAAGNPFAGITSTTTLNFATAAAPDATPKVLITEVNSNANGGDFMELYNYGTTPIDLTGWKWDDDSASFSDAGNAAFPAVTLPAGARLVVVNTTDVAAFRAAWGLGASVPVIGTGGPGLGNGDMIVLFDTSGKAVTWFNYSGGSKTASDGTAIGAAGASSGVTATMPNHAGAAFGGSAVSSAVWDGVSTSSPTYRAATVGVLGGFAQPAAATAIGSPGQ</sequence>
<dbReference type="InterPro" id="IPR036415">
    <property type="entry name" value="Lamin_tail_dom_sf"/>
</dbReference>
<dbReference type="PATRIC" id="fig|94132.3.peg.1372"/>
<dbReference type="PROSITE" id="PS51257">
    <property type="entry name" value="PROKAR_LIPOPROTEIN"/>
    <property type="match status" value="1"/>
</dbReference>
<evidence type="ECO:0000313" key="8">
    <source>
        <dbReference type="Proteomes" id="UP000070433"/>
    </source>
</evidence>
<evidence type="ECO:0000256" key="1">
    <source>
        <dbReference type="ARBA" id="ARBA00004236"/>
    </source>
</evidence>